<protein>
    <submittedName>
        <fullName evidence="1">Uncharacterized protein</fullName>
    </submittedName>
</protein>
<proteinExistence type="predicted"/>
<sequence>MNRTQMTDSRSIDLFEYSLPANSVPFQLLIVLTYDIHNARVNAKNVRSKSMETPSTSHIEFELGIKNLDIDLIQRRISHEEYLKKYDELIESNKFSGEDIENARKIHLSYVDEFVRIRFLLLTKN</sequence>
<reference evidence="1" key="1">
    <citation type="journal article" date="2020" name="Nature">
        <title>Giant virus diversity and host interactions through global metagenomics.</title>
        <authorList>
            <person name="Schulz F."/>
            <person name="Roux S."/>
            <person name="Paez-Espino D."/>
            <person name="Jungbluth S."/>
            <person name="Walsh D.A."/>
            <person name="Denef V.J."/>
            <person name="McMahon K.D."/>
            <person name="Konstantinidis K.T."/>
            <person name="Eloe-Fadrosh E.A."/>
            <person name="Kyrpides N.C."/>
            <person name="Woyke T."/>
        </authorList>
    </citation>
    <scope>NUCLEOTIDE SEQUENCE</scope>
    <source>
        <strain evidence="1">GVMAG-M-3300023179-62</strain>
    </source>
</reference>
<dbReference type="AlphaFoldDB" id="A0A6C0H326"/>
<dbReference type="EMBL" id="MN739859">
    <property type="protein sequence ID" value="QHT74849.1"/>
    <property type="molecule type" value="Genomic_DNA"/>
</dbReference>
<organism evidence="1">
    <name type="scientific">viral metagenome</name>
    <dbReference type="NCBI Taxonomy" id="1070528"/>
    <lineage>
        <taxon>unclassified sequences</taxon>
        <taxon>metagenomes</taxon>
        <taxon>organismal metagenomes</taxon>
    </lineage>
</organism>
<evidence type="ECO:0000313" key="1">
    <source>
        <dbReference type="EMBL" id="QHT74849.1"/>
    </source>
</evidence>
<accession>A0A6C0H326</accession>
<name>A0A6C0H326_9ZZZZ</name>